<gene>
    <name evidence="6" type="ordered locus">RUM_02190</name>
</gene>
<feature type="domain" description="PPIase cyclophilin-type" evidence="5">
    <location>
        <begin position="45"/>
        <end position="220"/>
    </location>
</feature>
<dbReference type="Proteomes" id="UP000007054">
    <property type="component" value="Chromosome"/>
</dbReference>
<dbReference type="InterPro" id="IPR020892">
    <property type="entry name" value="Cyclophilin-type_PPIase_CS"/>
</dbReference>
<evidence type="ECO:0000256" key="3">
    <source>
        <dbReference type="ARBA" id="ARBA00023235"/>
    </source>
</evidence>
<organism evidence="6 7">
    <name type="scientific">Ruminococcus champanellensis (strain DSM 18848 / JCM 17042 / KCTC 15320 / 18P13)</name>
    <dbReference type="NCBI Taxonomy" id="213810"/>
    <lineage>
        <taxon>Bacteria</taxon>
        <taxon>Bacillati</taxon>
        <taxon>Bacillota</taxon>
        <taxon>Clostridia</taxon>
        <taxon>Eubacteriales</taxon>
        <taxon>Oscillospiraceae</taxon>
        <taxon>Ruminococcus</taxon>
    </lineage>
</organism>
<dbReference type="PANTHER" id="PTHR45625">
    <property type="entry name" value="PEPTIDYL-PROLYL CIS-TRANS ISOMERASE-RELATED"/>
    <property type="match status" value="1"/>
</dbReference>
<keyword evidence="3 4" id="KW-0413">Isomerase</keyword>
<protein>
    <recommendedName>
        <fullName evidence="4">Peptidyl-prolyl cis-trans isomerase</fullName>
        <shortName evidence="4">PPIase</shortName>
        <ecNumber evidence="4">5.2.1.8</ecNumber>
    </recommendedName>
</protein>
<evidence type="ECO:0000256" key="1">
    <source>
        <dbReference type="ARBA" id="ARBA00002388"/>
    </source>
</evidence>
<reference evidence="6 7" key="1">
    <citation type="submission" date="2010-03" db="EMBL/GenBank/DDBJ databases">
        <title>The genome sequence of Ruminococcus sp. 18P13.</title>
        <authorList>
            <consortium name="metaHIT consortium -- http://www.metahit.eu/"/>
            <person name="Pajon A."/>
            <person name="Turner K."/>
            <person name="Parkhill J."/>
            <person name="Bernalier A."/>
        </authorList>
    </citation>
    <scope>NUCLEOTIDE SEQUENCE [LARGE SCALE GENOMIC DNA]</scope>
    <source>
        <strain evidence="7">DSM 18848 / JCM 17042 / 18P13</strain>
    </source>
</reference>
<dbReference type="EMBL" id="FP929052">
    <property type="protein sequence ID" value="CBL16468.1"/>
    <property type="molecule type" value="Genomic_DNA"/>
</dbReference>
<evidence type="ECO:0000256" key="4">
    <source>
        <dbReference type="RuleBase" id="RU363019"/>
    </source>
</evidence>
<dbReference type="PANTHER" id="PTHR45625:SF4">
    <property type="entry name" value="PEPTIDYLPROLYL ISOMERASE DOMAIN AND WD REPEAT-CONTAINING PROTEIN 1"/>
    <property type="match status" value="1"/>
</dbReference>
<evidence type="ECO:0000259" key="5">
    <source>
        <dbReference type="PROSITE" id="PS50072"/>
    </source>
</evidence>
<dbReference type="STRING" id="213810.RUM_02190"/>
<keyword evidence="7" id="KW-1185">Reference proteome</keyword>
<dbReference type="SUPFAM" id="SSF50891">
    <property type="entry name" value="Cyclophilin-like"/>
    <property type="match status" value="1"/>
</dbReference>
<dbReference type="Pfam" id="PF00160">
    <property type="entry name" value="Pro_isomerase"/>
    <property type="match status" value="1"/>
</dbReference>
<accession>D4LA23</accession>
<dbReference type="KEGG" id="rch:RUM_02190"/>
<dbReference type="InterPro" id="IPR044666">
    <property type="entry name" value="Cyclophilin_A-like"/>
</dbReference>
<dbReference type="PRINTS" id="PR00153">
    <property type="entry name" value="CSAPPISMRASE"/>
</dbReference>
<dbReference type="HOGENOM" id="CLU_012062_16_0_9"/>
<sequence length="226" mass="25108">MLLCGVMLAGGVTGCGKKEASLSEEKIINYDMPAEGEKIVELNIKDYGTVKIRLFAEECPKAVENFLGLVEQKYYDELIFHRVVKDFVIQGGDPKGNGTGGESMWGTGFKQEISSKLCHFEGALAYAVASDKLNNSQFYIVTGDTVTEQTFEQLKAYGKTYSDQVKQMYYEHGGQPYLDGDYTVFGQVIEGLDICKKINDVAVDSKSKPKEQVTIESMKVTEYHAQ</sequence>
<dbReference type="PROSITE" id="PS00170">
    <property type="entry name" value="CSA_PPIASE_1"/>
    <property type="match status" value="1"/>
</dbReference>
<dbReference type="EC" id="5.2.1.8" evidence="4"/>
<name>D4LA23_RUMC1</name>
<comment type="catalytic activity">
    <reaction evidence="4">
        <text>[protein]-peptidylproline (omega=180) = [protein]-peptidylproline (omega=0)</text>
        <dbReference type="Rhea" id="RHEA:16237"/>
        <dbReference type="Rhea" id="RHEA-COMP:10747"/>
        <dbReference type="Rhea" id="RHEA-COMP:10748"/>
        <dbReference type="ChEBI" id="CHEBI:83833"/>
        <dbReference type="ChEBI" id="CHEBI:83834"/>
        <dbReference type="EC" id="5.2.1.8"/>
    </reaction>
</comment>
<dbReference type="AlphaFoldDB" id="D4LA23"/>
<dbReference type="InterPro" id="IPR029000">
    <property type="entry name" value="Cyclophilin-like_dom_sf"/>
</dbReference>
<keyword evidence="2 4" id="KW-0697">Rotamase</keyword>
<dbReference type="Gene3D" id="2.40.100.10">
    <property type="entry name" value="Cyclophilin-like"/>
    <property type="match status" value="1"/>
</dbReference>
<dbReference type="InterPro" id="IPR002130">
    <property type="entry name" value="Cyclophilin-type_PPIase_dom"/>
</dbReference>
<dbReference type="PROSITE" id="PS50072">
    <property type="entry name" value="CSA_PPIASE_2"/>
    <property type="match status" value="1"/>
</dbReference>
<dbReference type="GO" id="GO:0006457">
    <property type="term" value="P:protein folding"/>
    <property type="evidence" value="ECO:0007669"/>
    <property type="project" value="InterPro"/>
</dbReference>
<evidence type="ECO:0000313" key="6">
    <source>
        <dbReference type="EMBL" id="CBL16468.1"/>
    </source>
</evidence>
<proteinExistence type="inferred from homology"/>
<dbReference type="CDD" id="cd00317">
    <property type="entry name" value="cyclophilin"/>
    <property type="match status" value="1"/>
</dbReference>
<dbReference type="PATRIC" id="fig|213810.4.peg.69"/>
<evidence type="ECO:0000256" key="2">
    <source>
        <dbReference type="ARBA" id="ARBA00023110"/>
    </source>
</evidence>
<evidence type="ECO:0000313" key="7">
    <source>
        <dbReference type="Proteomes" id="UP000007054"/>
    </source>
</evidence>
<comment type="similarity">
    <text evidence="4">Belongs to the cyclophilin-type PPIase family.</text>
</comment>
<comment type="function">
    <text evidence="1 4">PPIases accelerate the folding of proteins. It catalyzes the cis-trans isomerization of proline imidic peptide bonds in oligopeptides.</text>
</comment>
<dbReference type="GO" id="GO:0003755">
    <property type="term" value="F:peptidyl-prolyl cis-trans isomerase activity"/>
    <property type="evidence" value="ECO:0007669"/>
    <property type="project" value="UniProtKB-UniRule"/>
</dbReference>